<dbReference type="InterPro" id="IPR035985">
    <property type="entry name" value="Ubiquitin-activating_enz"/>
</dbReference>
<dbReference type="SUPFAM" id="SSF69572">
    <property type="entry name" value="Activating enzymes of the ubiquitin-like proteins"/>
    <property type="match status" value="1"/>
</dbReference>
<gene>
    <name evidence="1" type="ORF">PCOR1329_LOCUS30550</name>
</gene>
<organism evidence="1 2">
    <name type="scientific">Prorocentrum cordatum</name>
    <dbReference type="NCBI Taxonomy" id="2364126"/>
    <lineage>
        <taxon>Eukaryota</taxon>
        <taxon>Sar</taxon>
        <taxon>Alveolata</taxon>
        <taxon>Dinophyceae</taxon>
        <taxon>Prorocentrales</taxon>
        <taxon>Prorocentraceae</taxon>
        <taxon>Prorocentrum</taxon>
    </lineage>
</organism>
<accession>A0ABN9SLA7</accession>
<evidence type="ECO:0000313" key="1">
    <source>
        <dbReference type="EMBL" id="CAK0832566.1"/>
    </source>
</evidence>
<protein>
    <submittedName>
        <fullName evidence="1">Uncharacterized protein</fullName>
    </submittedName>
</protein>
<name>A0ABN9SLA7_9DINO</name>
<feature type="non-terminal residue" evidence="1">
    <location>
        <position position="1"/>
    </location>
</feature>
<feature type="non-terminal residue" evidence="1">
    <location>
        <position position="103"/>
    </location>
</feature>
<evidence type="ECO:0000313" key="2">
    <source>
        <dbReference type="Proteomes" id="UP001189429"/>
    </source>
</evidence>
<sequence length="103" mass="11272">ACGKLPLAGSLPDMTASTDMYVKLQEIYGSRAEGDYAAITAHAATIQKDLGVSRTIPPEYIKRFCQNAQYAELFSFRTLEDEFRPCSPEEGGVDLEGECGDED</sequence>
<proteinExistence type="predicted"/>
<comment type="caution">
    <text evidence="1">The sequence shown here is derived from an EMBL/GenBank/DDBJ whole genome shotgun (WGS) entry which is preliminary data.</text>
</comment>
<dbReference type="EMBL" id="CAUYUJ010011771">
    <property type="protein sequence ID" value="CAK0832566.1"/>
    <property type="molecule type" value="Genomic_DNA"/>
</dbReference>
<reference evidence="1" key="1">
    <citation type="submission" date="2023-10" db="EMBL/GenBank/DDBJ databases">
        <authorList>
            <person name="Chen Y."/>
            <person name="Shah S."/>
            <person name="Dougan E. K."/>
            <person name="Thang M."/>
            <person name="Chan C."/>
        </authorList>
    </citation>
    <scope>NUCLEOTIDE SEQUENCE [LARGE SCALE GENOMIC DNA]</scope>
</reference>
<keyword evidence="2" id="KW-1185">Reference proteome</keyword>
<dbReference type="Proteomes" id="UP001189429">
    <property type="component" value="Unassembled WGS sequence"/>
</dbReference>